<keyword evidence="2" id="KW-1185">Reference proteome</keyword>
<accession>A0A239PND3</accession>
<dbReference type="RefSeq" id="WP_089343161.1">
    <property type="nucleotide sequence ID" value="NZ_CP067129.1"/>
</dbReference>
<name>A0A239PND3_9RHOB</name>
<dbReference type="AlphaFoldDB" id="A0A239PND3"/>
<dbReference type="EMBL" id="FZQB01000002">
    <property type="protein sequence ID" value="SNT71819.1"/>
    <property type="molecule type" value="Genomic_DNA"/>
</dbReference>
<reference evidence="1 2" key="1">
    <citation type="submission" date="2017-07" db="EMBL/GenBank/DDBJ databases">
        <authorList>
            <person name="Sun Z.S."/>
            <person name="Albrecht U."/>
            <person name="Echele G."/>
            <person name="Lee C.C."/>
        </authorList>
    </citation>
    <scope>NUCLEOTIDE SEQUENCE [LARGE SCALE GENOMIC DNA]</scope>
    <source>
        <strain evidence="1 2">DSM 14827</strain>
    </source>
</reference>
<dbReference type="Proteomes" id="UP000198307">
    <property type="component" value="Unassembled WGS sequence"/>
</dbReference>
<evidence type="ECO:0000313" key="1">
    <source>
        <dbReference type="EMBL" id="SNT71819.1"/>
    </source>
</evidence>
<proteinExistence type="predicted"/>
<protein>
    <submittedName>
        <fullName evidence="1">Uncharacterized protein</fullName>
    </submittedName>
</protein>
<organism evidence="1 2">
    <name type="scientific">Paracoccus seriniphilus</name>
    <dbReference type="NCBI Taxonomy" id="184748"/>
    <lineage>
        <taxon>Bacteria</taxon>
        <taxon>Pseudomonadati</taxon>
        <taxon>Pseudomonadota</taxon>
        <taxon>Alphaproteobacteria</taxon>
        <taxon>Rhodobacterales</taxon>
        <taxon>Paracoccaceae</taxon>
        <taxon>Paracoccus</taxon>
    </lineage>
</organism>
<gene>
    <name evidence="1" type="ORF">SAMN05444959_102337</name>
</gene>
<evidence type="ECO:0000313" key="2">
    <source>
        <dbReference type="Proteomes" id="UP000198307"/>
    </source>
</evidence>
<sequence>MNDMNWRGIDDFEGCTVSNTDAGAGLGDQTAEARRDCSPEEAISVAEGLFWSYIRDLKQHEAALEARERGAVDPAELKEATRSAKAVREAVHLLLAERNRVDKLRKDIAGGVGAGQLDLDSARDEIGRRLACLRRAKGG</sequence>